<dbReference type="Gene3D" id="3.55.40.10">
    <property type="entry name" value="minor pseudopilin epsh domain"/>
    <property type="match status" value="1"/>
</dbReference>
<name>A0A450XH34_9GAMM</name>
<reference evidence="14" key="1">
    <citation type="submission" date="2019-02" db="EMBL/GenBank/DDBJ databases">
        <authorList>
            <person name="Gruber-Vodicka R. H."/>
            <person name="Seah K. B. B."/>
        </authorList>
    </citation>
    <scope>NUCLEOTIDE SEQUENCE</scope>
    <source>
        <strain evidence="14">BECK_BZ197</strain>
        <strain evidence="15">BECK_BZ198</strain>
        <strain evidence="13">BECK_BZ199</strain>
    </source>
</reference>
<comment type="similarity">
    <text evidence="9">Belongs to the GSP H family.</text>
</comment>
<keyword evidence="7 11" id="KW-1133">Transmembrane helix</keyword>
<keyword evidence="8 11" id="KW-0472">Membrane</keyword>
<keyword evidence="3" id="KW-1003">Cell membrane</keyword>
<evidence type="ECO:0000313" key="14">
    <source>
        <dbReference type="EMBL" id="VFK28612.1"/>
    </source>
</evidence>
<dbReference type="EMBL" id="CAADGH010000003">
    <property type="protein sequence ID" value="VFK74319.1"/>
    <property type="molecule type" value="Genomic_DNA"/>
</dbReference>
<feature type="domain" description="General secretion pathway GspH" evidence="12">
    <location>
        <begin position="43"/>
        <end position="170"/>
    </location>
</feature>
<organism evidence="14">
    <name type="scientific">Candidatus Kentrum sp. MB</name>
    <dbReference type="NCBI Taxonomy" id="2138164"/>
    <lineage>
        <taxon>Bacteria</taxon>
        <taxon>Pseudomonadati</taxon>
        <taxon>Pseudomonadota</taxon>
        <taxon>Gammaproteobacteria</taxon>
        <taxon>Candidatus Kentrum</taxon>
    </lineage>
</organism>
<dbReference type="Pfam" id="PF07963">
    <property type="entry name" value="N_methyl"/>
    <property type="match status" value="1"/>
</dbReference>
<evidence type="ECO:0000256" key="9">
    <source>
        <dbReference type="ARBA" id="ARBA00025772"/>
    </source>
</evidence>
<evidence type="ECO:0000256" key="5">
    <source>
        <dbReference type="ARBA" id="ARBA00022519"/>
    </source>
</evidence>
<comment type="subcellular location">
    <subcellularLocation>
        <location evidence="1">Cell inner membrane</location>
        <topology evidence="1">Single-pass membrane protein</topology>
    </subcellularLocation>
</comment>
<proteinExistence type="inferred from homology"/>
<protein>
    <recommendedName>
        <fullName evidence="2">Type II secretion system protein H</fullName>
    </recommendedName>
    <alternativeName>
        <fullName evidence="10">General secretion pathway protein H</fullName>
    </alternativeName>
</protein>
<evidence type="ECO:0000256" key="3">
    <source>
        <dbReference type="ARBA" id="ARBA00022475"/>
    </source>
</evidence>
<dbReference type="EMBL" id="CAADFQ010000003">
    <property type="protein sequence ID" value="VFK27464.1"/>
    <property type="molecule type" value="Genomic_DNA"/>
</dbReference>
<accession>A0A450XH34</accession>
<gene>
    <name evidence="14" type="ORF">BECKMB1821G_GA0114241_103919</name>
    <name evidence="15" type="ORF">BECKMB1821H_GA0114242_100348</name>
    <name evidence="13" type="ORF">BECKMB1821I_GA0114274_100348</name>
</gene>
<dbReference type="InterPro" id="IPR022346">
    <property type="entry name" value="T2SS_GspH"/>
</dbReference>
<dbReference type="GO" id="GO:0015627">
    <property type="term" value="C:type II protein secretion system complex"/>
    <property type="evidence" value="ECO:0007669"/>
    <property type="project" value="InterPro"/>
</dbReference>
<dbReference type="SUPFAM" id="SSF54523">
    <property type="entry name" value="Pili subunits"/>
    <property type="match status" value="1"/>
</dbReference>
<evidence type="ECO:0000256" key="6">
    <source>
        <dbReference type="ARBA" id="ARBA00022692"/>
    </source>
</evidence>
<evidence type="ECO:0000259" key="12">
    <source>
        <dbReference type="Pfam" id="PF12019"/>
    </source>
</evidence>
<evidence type="ECO:0000256" key="4">
    <source>
        <dbReference type="ARBA" id="ARBA00022481"/>
    </source>
</evidence>
<dbReference type="InterPro" id="IPR002416">
    <property type="entry name" value="T2SS_protein-GspH"/>
</dbReference>
<keyword evidence="6 11" id="KW-0812">Transmembrane</keyword>
<dbReference type="InterPro" id="IPR049875">
    <property type="entry name" value="TypeII_GspH"/>
</dbReference>
<dbReference type="NCBIfam" id="TIGR02532">
    <property type="entry name" value="IV_pilin_GFxxxE"/>
    <property type="match status" value="1"/>
</dbReference>
<sequence>MVSRDSAGFTLLELLVVMVIIGIAGTMGILSIDFGASTNAKTEAKRLTSLVRFAIDESITTGSETGLELTGNGYRFIRLGHDKEGIANWRVLETDGVLRPRVLPESITVISVNQDSPTRRAISTLEKNGDPSPWPRIVFFSSGEITPFQLLVSHQDNRDNEYHIIGKWDGNVVLRNARDRK</sequence>
<evidence type="ECO:0000313" key="15">
    <source>
        <dbReference type="EMBL" id="VFK74319.1"/>
    </source>
</evidence>
<evidence type="ECO:0000256" key="2">
    <source>
        <dbReference type="ARBA" id="ARBA00021549"/>
    </source>
</evidence>
<dbReference type="GO" id="GO:0015628">
    <property type="term" value="P:protein secretion by the type II secretion system"/>
    <property type="evidence" value="ECO:0007669"/>
    <property type="project" value="InterPro"/>
</dbReference>
<dbReference type="EMBL" id="CAADFO010000039">
    <property type="protein sequence ID" value="VFK28612.1"/>
    <property type="molecule type" value="Genomic_DNA"/>
</dbReference>
<evidence type="ECO:0000313" key="13">
    <source>
        <dbReference type="EMBL" id="VFK27464.1"/>
    </source>
</evidence>
<dbReference type="PRINTS" id="PR00885">
    <property type="entry name" value="BCTERIALGSPH"/>
</dbReference>
<evidence type="ECO:0000256" key="8">
    <source>
        <dbReference type="ARBA" id="ARBA00023136"/>
    </source>
</evidence>
<keyword evidence="5" id="KW-0997">Cell inner membrane</keyword>
<dbReference type="Pfam" id="PF12019">
    <property type="entry name" value="GspH"/>
    <property type="match status" value="1"/>
</dbReference>
<evidence type="ECO:0000256" key="11">
    <source>
        <dbReference type="SAM" id="Phobius"/>
    </source>
</evidence>
<feature type="transmembrane region" description="Helical" evidence="11">
    <location>
        <begin position="12"/>
        <end position="36"/>
    </location>
</feature>
<dbReference type="GO" id="GO:0005886">
    <property type="term" value="C:plasma membrane"/>
    <property type="evidence" value="ECO:0007669"/>
    <property type="project" value="UniProtKB-SubCell"/>
</dbReference>
<evidence type="ECO:0000256" key="10">
    <source>
        <dbReference type="ARBA" id="ARBA00030775"/>
    </source>
</evidence>
<dbReference type="InterPro" id="IPR045584">
    <property type="entry name" value="Pilin-like"/>
</dbReference>
<dbReference type="NCBIfam" id="TIGR01708">
    <property type="entry name" value="typeII_sec_gspH"/>
    <property type="match status" value="1"/>
</dbReference>
<dbReference type="InterPro" id="IPR012902">
    <property type="entry name" value="N_methyl_site"/>
</dbReference>
<evidence type="ECO:0000256" key="1">
    <source>
        <dbReference type="ARBA" id="ARBA00004377"/>
    </source>
</evidence>
<keyword evidence="4" id="KW-0488">Methylation</keyword>
<dbReference type="PROSITE" id="PS00409">
    <property type="entry name" value="PROKAR_NTER_METHYL"/>
    <property type="match status" value="1"/>
</dbReference>
<evidence type="ECO:0000256" key="7">
    <source>
        <dbReference type="ARBA" id="ARBA00022989"/>
    </source>
</evidence>
<dbReference type="AlphaFoldDB" id="A0A450XH34"/>